<feature type="compositionally biased region" description="Basic and acidic residues" evidence="1">
    <location>
        <begin position="55"/>
        <end position="64"/>
    </location>
</feature>
<dbReference type="EMBL" id="AM437489">
    <property type="protein sequence ID" value="CAN76106.1"/>
    <property type="molecule type" value="Genomic_DNA"/>
</dbReference>
<feature type="region of interest" description="Disordered" evidence="1">
    <location>
        <begin position="41"/>
        <end position="90"/>
    </location>
</feature>
<organism evidence="2">
    <name type="scientific">Vitis vinifera</name>
    <name type="common">Grape</name>
    <dbReference type="NCBI Taxonomy" id="29760"/>
    <lineage>
        <taxon>Eukaryota</taxon>
        <taxon>Viridiplantae</taxon>
        <taxon>Streptophyta</taxon>
        <taxon>Embryophyta</taxon>
        <taxon>Tracheophyta</taxon>
        <taxon>Spermatophyta</taxon>
        <taxon>Magnoliopsida</taxon>
        <taxon>eudicotyledons</taxon>
        <taxon>Gunneridae</taxon>
        <taxon>Pentapetalae</taxon>
        <taxon>rosids</taxon>
        <taxon>Vitales</taxon>
        <taxon>Vitaceae</taxon>
        <taxon>Viteae</taxon>
        <taxon>Vitis</taxon>
    </lineage>
</organism>
<evidence type="ECO:0000256" key="1">
    <source>
        <dbReference type="SAM" id="MobiDB-lite"/>
    </source>
</evidence>
<evidence type="ECO:0000313" key="2">
    <source>
        <dbReference type="EMBL" id="CAN76106.1"/>
    </source>
</evidence>
<dbReference type="ExpressionAtlas" id="A5AVV6">
    <property type="expression patterns" value="baseline and differential"/>
</dbReference>
<sequence length="176" mass="19465">MTVLEKEDWRSVIGLVTNAKQVVTSVQDVASKLADYAKFRSMTGSSGEPRPALAKKQENTRFGKESATTPSISSTSKRTAENSAVVRKEAAATKVPEELFVPGTVYYLKRNVETQSSSSNSEGREFFTLHRRHPGEHFQRIVLSSNLISAHKCDSHYYALRDVLKGLPVSPDEGSF</sequence>
<dbReference type="AlphaFoldDB" id="A5AVV6"/>
<dbReference type="PANTHER" id="PTHR47418">
    <property type="entry name" value="ALPHA/BETA-HYDROLASES SUPERFAMILY PROTEIN"/>
    <property type="match status" value="1"/>
</dbReference>
<feature type="compositionally biased region" description="Polar residues" evidence="1">
    <location>
        <begin position="66"/>
        <end position="77"/>
    </location>
</feature>
<gene>
    <name evidence="2" type="ORF">VITISV_026016</name>
</gene>
<protein>
    <submittedName>
        <fullName evidence="2">Uncharacterized protein</fullName>
    </submittedName>
</protein>
<name>A5AVV6_VITVI</name>
<reference evidence="2" key="1">
    <citation type="journal article" date="2007" name="PLoS ONE">
        <title>The first genome sequence of an elite grapevine cultivar (Pinot noir Vitis vinifera L.): coping with a highly heterozygous genome.</title>
        <authorList>
            <person name="Velasco R."/>
            <person name="Zharkikh A."/>
            <person name="Troggio M."/>
            <person name="Cartwright D.A."/>
            <person name="Cestaro A."/>
            <person name="Pruss D."/>
            <person name="Pindo M."/>
            <person name="FitzGerald L.M."/>
            <person name="Vezzulli S."/>
            <person name="Reid J."/>
            <person name="Malacarne G."/>
            <person name="Iliev D."/>
            <person name="Coppola G."/>
            <person name="Wardell B."/>
            <person name="Micheletti D."/>
            <person name="Macalma T."/>
            <person name="Facci M."/>
            <person name="Mitchell J.T."/>
            <person name="Perazzolli M."/>
            <person name="Eldredge G."/>
            <person name="Gatto P."/>
            <person name="Oyzerski R."/>
            <person name="Moretto M."/>
            <person name="Gutin N."/>
            <person name="Stefanini M."/>
            <person name="Chen Y."/>
            <person name="Segala C."/>
            <person name="Davenport C."/>
            <person name="Dematte L."/>
            <person name="Mraz A."/>
            <person name="Battilana J."/>
            <person name="Stormo K."/>
            <person name="Costa F."/>
            <person name="Tao Q."/>
            <person name="Si-Ammour A."/>
            <person name="Harkins T."/>
            <person name="Lackey A."/>
            <person name="Perbost C."/>
            <person name="Taillon B."/>
            <person name="Stella A."/>
            <person name="Solovyev V."/>
            <person name="Fawcett J.A."/>
            <person name="Sterck L."/>
            <person name="Vandepoele K."/>
            <person name="Grando S.M."/>
            <person name="Toppo S."/>
            <person name="Moser C."/>
            <person name="Lanchbury J."/>
            <person name="Bogden R."/>
            <person name="Skolnick M."/>
            <person name="Sgaramella V."/>
            <person name="Bhatnagar S.K."/>
            <person name="Fontana P."/>
            <person name="Gutin A."/>
            <person name="Van de Peer Y."/>
            <person name="Salamini F."/>
            <person name="Viola R."/>
        </authorList>
    </citation>
    <scope>NUCLEOTIDE SEQUENCE</scope>
</reference>
<proteinExistence type="predicted"/>
<accession>A5AVV6</accession>